<dbReference type="EMBL" id="JBHUNF010000004">
    <property type="protein sequence ID" value="MFD2675344.1"/>
    <property type="molecule type" value="Genomic_DNA"/>
</dbReference>
<proteinExistence type="predicted"/>
<dbReference type="Pfam" id="PF13350">
    <property type="entry name" value="Y_phosphatase3"/>
    <property type="match status" value="1"/>
</dbReference>
<organism evidence="1 2">
    <name type="scientific">Gulosibacter bifidus</name>
    <dbReference type="NCBI Taxonomy" id="272239"/>
    <lineage>
        <taxon>Bacteria</taxon>
        <taxon>Bacillati</taxon>
        <taxon>Actinomycetota</taxon>
        <taxon>Actinomycetes</taxon>
        <taxon>Micrococcales</taxon>
        <taxon>Microbacteriaceae</taxon>
        <taxon>Gulosibacter</taxon>
    </lineage>
</organism>
<protein>
    <submittedName>
        <fullName evidence="1">Tyrosine-protein phosphatase</fullName>
        <ecNumber evidence="1">3.1.3.48</ecNumber>
    </submittedName>
</protein>
<dbReference type="RefSeq" id="WP_110477069.1">
    <property type="nucleotide sequence ID" value="NZ_JBHUNF010000004.1"/>
</dbReference>
<dbReference type="InterPro" id="IPR029021">
    <property type="entry name" value="Prot-tyrosine_phosphatase-like"/>
</dbReference>
<dbReference type="SUPFAM" id="SSF52799">
    <property type="entry name" value="(Phosphotyrosine protein) phosphatases II"/>
    <property type="match status" value="1"/>
</dbReference>
<reference evidence="2" key="1">
    <citation type="journal article" date="2019" name="Int. J. Syst. Evol. Microbiol.">
        <title>The Global Catalogue of Microorganisms (GCM) 10K type strain sequencing project: providing services to taxonomists for standard genome sequencing and annotation.</title>
        <authorList>
            <consortium name="The Broad Institute Genomics Platform"/>
            <consortium name="The Broad Institute Genome Sequencing Center for Infectious Disease"/>
            <person name="Wu L."/>
            <person name="Ma J."/>
        </authorList>
    </citation>
    <scope>NUCLEOTIDE SEQUENCE [LARGE SCALE GENOMIC DNA]</scope>
    <source>
        <strain evidence="2">TISTR 1511</strain>
    </source>
</reference>
<gene>
    <name evidence="1" type="ORF">ACFSUQ_08575</name>
</gene>
<dbReference type="GO" id="GO:0004725">
    <property type="term" value="F:protein tyrosine phosphatase activity"/>
    <property type="evidence" value="ECO:0007669"/>
    <property type="project" value="UniProtKB-EC"/>
</dbReference>
<dbReference type="EC" id="3.1.3.48" evidence="1"/>
<evidence type="ECO:0000313" key="2">
    <source>
        <dbReference type="Proteomes" id="UP001597453"/>
    </source>
</evidence>
<comment type="caution">
    <text evidence="1">The sequence shown here is derived from an EMBL/GenBank/DDBJ whole genome shotgun (WGS) entry which is preliminary data.</text>
</comment>
<dbReference type="Gene3D" id="3.90.190.10">
    <property type="entry name" value="Protein tyrosine phosphatase superfamily"/>
    <property type="match status" value="1"/>
</dbReference>
<evidence type="ECO:0000313" key="1">
    <source>
        <dbReference type="EMBL" id="MFD2675344.1"/>
    </source>
</evidence>
<dbReference type="InterPro" id="IPR026893">
    <property type="entry name" value="Tyr/Ser_Pase_IphP-type"/>
</dbReference>
<accession>A0ABW5RLP0</accession>
<dbReference type="Proteomes" id="UP001597453">
    <property type="component" value="Unassembled WGS sequence"/>
</dbReference>
<keyword evidence="1" id="KW-0378">Hydrolase</keyword>
<sequence>MTSAERSDRSCNWPGAFNARDLGGVRIADGVIRPGVLFRSGQTQAWQPEAFSLAAAAGVKRILDFRDPREPKPLPTDDGLPERGNIEYDFQPVEDPDNAEFRARFVPYLNHPSGYPDFMALFAPRVVRAVSRVIAAGPGTLVCCSAGRDRTGLVTSLLLRGLGADIDDITYEDELAMRAISAHQLVRKTPHPYERWLPDAELAQVCADRRAALAEFLTEIDVHRVLGDHGVRAADLDYARSWLLASH</sequence>
<name>A0ABW5RLP0_9MICO</name>
<keyword evidence="2" id="KW-1185">Reference proteome</keyword>